<gene>
    <name evidence="1" type="ORF">Pc16g06810</name>
    <name evidence="1" type="ORF">PCH_Pc16g06810</name>
</gene>
<dbReference type="Proteomes" id="UP000000724">
    <property type="component" value="Contig Pc00c16"/>
</dbReference>
<reference evidence="1 2" key="1">
    <citation type="journal article" date="2008" name="Nat. Biotechnol.">
        <title>Genome sequencing and analysis of the filamentous fungus Penicillium chrysogenum.</title>
        <authorList>
            <person name="van den Berg M.A."/>
            <person name="Albang R."/>
            <person name="Albermann K."/>
            <person name="Badger J.H."/>
            <person name="Daran J.-M."/>
            <person name="Driessen A.J.M."/>
            <person name="Garcia-Estrada C."/>
            <person name="Fedorova N.D."/>
            <person name="Harris D.M."/>
            <person name="Heijne W.H.M."/>
            <person name="Joardar V.S."/>
            <person name="Kiel J.A.K.W."/>
            <person name="Kovalchuk A."/>
            <person name="Martin J.F."/>
            <person name="Nierman W.C."/>
            <person name="Nijland J.G."/>
            <person name="Pronk J.T."/>
            <person name="Roubos J.A."/>
            <person name="van der Klei I.J."/>
            <person name="van Peij N.N.M.E."/>
            <person name="Veenhuis M."/>
            <person name="von Doehren H."/>
            <person name="Wagner C."/>
            <person name="Wortman J.R."/>
            <person name="Bovenberg R.A.L."/>
        </authorList>
    </citation>
    <scope>NUCLEOTIDE SEQUENCE [LARGE SCALE GENOMIC DNA]</scope>
    <source>
        <strain evidence="2">ATCC 28089 / DSM 1075 / NRRL 1951 / Wisconsin 54-1255</strain>
    </source>
</reference>
<sequence length="110" mass="12264">MYGEKSQTACTAGLTGKLEKGNSQVFRLVYLNDTTPVLMSTSQPSWSITSQFVSHRLRVIVRNAQRSTTIPLSDKVAAIKRPLLYSTDHWLAGCYVKQATLKPSAIKWYG</sequence>
<keyword evidence="2" id="KW-1185">Reference proteome</keyword>
<name>B6H7P8_PENRW</name>
<evidence type="ECO:0000313" key="1">
    <source>
        <dbReference type="EMBL" id="CAP93351.1"/>
    </source>
</evidence>
<accession>B6H7P8</accession>
<dbReference type="AlphaFoldDB" id="B6H7P8"/>
<dbReference type="EMBL" id="AM920431">
    <property type="protein sequence ID" value="CAP93351.1"/>
    <property type="molecule type" value="Genomic_DNA"/>
</dbReference>
<dbReference type="VEuPathDB" id="FungiDB:PCH_Pc16g06810"/>
<protein>
    <submittedName>
        <fullName evidence="1">Uncharacterized protein</fullName>
    </submittedName>
</protein>
<organism evidence="1 2">
    <name type="scientific">Penicillium rubens (strain ATCC 28089 / DSM 1075 / NRRL 1951 / Wisconsin 54-1255)</name>
    <name type="common">Penicillium chrysogenum</name>
    <dbReference type="NCBI Taxonomy" id="500485"/>
    <lineage>
        <taxon>Eukaryota</taxon>
        <taxon>Fungi</taxon>
        <taxon>Dikarya</taxon>
        <taxon>Ascomycota</taxon>
        <taxon>Pezizomycotina</taxon>
        <taxon>Eurotiomycetes</taxon>
        <taxon>Eurotiomycetidae</taxon>
        <taxon>Eurotiales</taxon>
        <taxon>Aspergillaceae</taxon>
        <taxon>Penicillium</taxon>
        <taxon>Penicillium chrysogenum species complex</taxon>
    </lineage>
</organism>
<evidence type="ECO:0000313" key="2">
    <source>
        <dbReference type="Proteomes" id="UP000000724"/>
    </source>
</evidence>
<proteinExistence type="predicted"/>
<dbReference type="HOGENOM" id="CLU_2171871_0_0_1"/>